<dbReference type="InterPro" id="IPR011051">
    <property type="entry name" value="RmlC_Cupin_sf"/>
</dbReference>
<dbReference type="Pfam" id="PF07883">
    <property type="entry name" value="Cupin_2"/>
    <property type="match status" value="1"/>
</dbReference>
<name>A0A846MYG4_9PROT</name>
<organism evidence="3 4">
    <name type="scientific">Rhizomicrobium palustre</name>
    <dbReference type="NCBI Taxonomy" id="189966"/>
    <lineage>
        <taxon>Bacteria</taxon>
        <taxon>Pseudomonadati</taxon>
        <taxon>Pseudomonadota</taxon>
        <taxon>Alphaproteobacteria</taxon>
        <taxon>Micropepsales</taxon>
        <taxon>Micropepsaceae</taxon>
        <taxon>Rhizomicrobium</taxon>
    </lineage>
</organism>
<reference evidence="3 4" key="1">
    <citation type="submission" date="2020-03" db="EMBL/GenBank/DDBJ databases">
        <title>Genomic Encyclopedia of Type Strains, Phase IV (KMG-IV): sequencing the most valuable type-strain genomes for metagenomic binning, comparative biology and taxonomic classification.</title>
        <authorList>
            <person name="Goeker M."/>
        </authorList>
    </citation>
    <scope>NUCLEOTIDE SEQUENCE [LARGE SCALE GENOMIC DNA]</scope>
    <source>
        <strain evidence="3 4">DSM 19867</strain>
    </source>
</reference>
<dbReference type="Gene3D" id="2.60.120.10">
    <property type="entry name" value="Jelly Rolls"/>
    <property type="match status" value="1"/>
</dbReference>
<dbReference type="PANTHER" id="PTHR35848">
    <property type="entry name" value="OXALATE-BINDING PROTEIN"/>
    <property type="match status" value="1"/>
</dbReference>
<dbReference type="GO" id="GO:0051213">
    <property type="term" value="F:dioxygenase activity"/>
    <property type="evidence" value="ECO:0007669"/>
    <property type="project" value="UniProtKB-KW"/>
</dbReference>
<evidence type="ECO:0000256" key="1">
    <source>
        <dbReference type="ARBA" id="ARBA00022723"/>
    </source>
</evidence>
<keyword evidence="3" id="KW-0560">Oxidoreductase</keyword>
<keyword evidence="1" id="KW-0479">Metal-binding</keyword>
<dbReference type="SUPFAM" id="SSF51182">
    <property type="entry name" value="RmlC-like cupins"/>
    <property type="match status" value="1"/>
</dbReference>
<evidence type="ECO:0000313" key="4">
    <source>
        <dbReference type="Proteomes" id="UP000570514"/>
    </source>
</evidence>
<gene>
    <name evidence="3" type="ORF">FHS83_001651</name>
</gene>
<evidence type="ECO:0000259" key="2">
    <source>
        <dbReference type="Pfam" id="PF07883"/>
    </source>
</evidence>
<dbReference type="CDD" id="cd02208">
    <property type="entry name" value="cupin_RmlC-like"/>
    <property type="match status" value="1"/>
</dbReference>
<dbReference type="Proteomes" id="UP000570514">
    <property type="component" value="Unassembled WGS sequence"/>
</dbReference>
<accession>A0A846MYG4</accession>
<dbReference type="RefSeq" id="WP_167082519.1">
    <property type="nucleotide sequence ID" value="NZ_BAAADC010000001.1"/>
</dbReference>
<keyword evidence="3" id="KW-0223">Dioxygenase</keyword>
<keyword evidence="4" id="KW-1185">Reference proteome</keyword>
<dbReference type="InterPro" id="IPR013096">
    <property type="entry name" value="Cupin_2"/>
</dbReference>
<evidence type="ECO:0000313" key="3">
    <source>
        <dbReference type="EMBL" id="NIK88333.1"/>
    </source>
</evidence>
<comment type="caution">
    <text evidence="3">The sequence shown here is derived from an EMBL/GenBank/DDBJ whole genome shotgun (WGS) entry which is preliminary data.</text>
</comment>
<dbReference type="PANTHER" id="PTHR35848:SF6">
    <property type="entry name" value="CUPIN TYPE-2 DOMAIN-CONTAINING PROTEIN"/>
    <property type="match status" value="1"/>
</dbReference>
<protein>
    <submittedName>
        <fullName evidence="3">Quercetin dioxygenase-like cupin family protein</fullName>
    </submittedName>
</protein>
<dbReference type="GO" id="GO:0046872">
    <property type="term" value="F:metal ion binding"/>
    <property type="evidence" value="ECO:0007669"/>
    <property type="project" value="UniProtKB-KW"/>
</dbReference>
<dbReference type="AlphaFoldDB" id="A0A846MYG4"/>
<dbReference type="InterPro" id="IPR014710">
    <property type="entry name" value="RmlC-like_jellyroll"/>
</dbReference>
<dbReference type="InterPro" id="IPR051610">
    <property type="entry name" value="GPI/OXD"/>
</dbReference>
<dbReference type="EMBL" id="JAASRM010000001">
    <property type="protein sequence ID" value="NIK88333.1"/>
    <property type="molecule type" value="Genomic_DNA"/>
</dbReference>
<proteinExistence type="predicted"/>
<sequence>MDNALDRRGLFAALGMIGMAGAFGKAEAADGASLTESRVLKYADLPLRKFDNGGEQRRVMAGTLATGEFVEIHETMLPAGEMPHPPHAHPNSEWLFIQTGSLEYIHSDGSHIPTGPGDIVFTASNKTHGLKNIGATPATYIVVSVSKQLPEG</sequence>
<feature type="domain" description="Cupin type-2" evidence="2">
    <location>
        <begin position="76"/>
        <end position="143"/>
    </location>
</feature>